<sequence>MVAWLRGLLGGGTGSTTVSAAETHKLLSSGALLLDVRSKAERQTLWVPGSKHLPVEQLAGQLDSLPMDQVIVCQCASGHRSGIAARQLKTQGYDARNLSGGITAWKSAGLPVKQG</sequence>
<dbReference type="PROSITE" id="PS50206">
    <property type="entry name" value="RHODANESE_3"/>
    <property type="match status" value="1"/>
</dbReference>
<dbReference type="CDD" id="cd00158">
    <property type="entry name" value="RHOD"/>
    <property type="match status" value="1"/>
</dbReference>
<dbReference type="OrthoDB" id="9800872at2"/>
<dbReference type="Gene3D" id="3.40.250.10">
    <property type="entry name" value="Rhodanese-like domain"/>
    <property type="match status" value="1"/>
</dbReference>
<name>A0A553UZ25_9DEIO</name>
<dbReference type="InterPro" id="IPR036873">
    <property type="entry name" value="Rhodanese-like_dom_sf"/>
</dbReference>
<dbReference type="Proteomes" id="UP000316092">
    <property type="component" value="Unassembled WGS sequence"/>
</dbReference>
<dbReference type="Pfam" id="PF00581">
    <property type="entry name" value="Rhodanese"/>
    <property type="match status" value="1"/>
</dbReference>
<dbReference type="SUPFAM" id="SSF52821">
    <property type="entry name" value="Rhodanese/Cell cycle control phosphatase"/>
    <property type="match status" value="1"/>
</dbReference>
<proteinExistence type="predicted"/>
<reference evidence="2 3" key="1">
    <citation type="submission" date="2019-07" db="EMBL/GenBank/DDBJ databases">
        <title>Deinococcus detaillus sp. nov., isolated from humus soil in Antarctica.</title>
        <authorList>
            <person name="Zhang K."/>
        </authorList>
    </citation>
    <scope>NUCLEOTIDE SEQUENCE [LARGE SCALE GENOMIC DNA]</scope>
    <source>
        <strain evidence="2 3">H1</strain>
    </source>
</reference>
<evidence type="ECO:0000313" key="2">
    <source>
        <dbReference type="EMBL" id="TSA85469.1"/>
    </source>
</evidence>
<dbReference type="SMART" id="SM00450">
    <property type="entry name" value="RHOD"/>
    <property type="match status" value="1"/>
</dbReference>
<dbReference type="RefSeq" id="WP_143720663.1">
    <property type="nucleotide sequence ID" value="NZ_VKDB01000009.1"/>
</dbReference>
<dbReference type="PANTHER" id="PTHR43031:SF1">
    <property type="entry name" value="PYRIDINE NUCLEOTIDE-DISULPHIDE OXIDOREDUCTASE"/>
    <property type="match status" value="1"/>
</dbReference>
<dbReference type="PANTHER" id="PTHR43031">
    <property type="entry name" value="FAD-DEPENDENT OXIDOREDUCTASE"/>
    <property type="match status" value="1"/>
</dbReference>
<dbReference type="AlphaFoldDB" id="A0A553UZ25"/>
<dbReference type="InterPro" id="IPR050229">
    <property type="entry name" value="GlpE_sulfurtransferase"/>
</dbReference>
<gene>
    <name evidence="2" type="ORF">FNU79_09740</name>
</gene>
<comment type="caution">
    <text evidence="2">The sequence shown here is derived from an EMBL/GenBank/DDBJ whole genome shotgun (WGS) entry which is preliminary data.</text>
</comment>
<organism evidence="2 3">
    <name type="scientific">Deinococcus detaillensis</name>
    <dbReference type="NCBI Taxonomy" id="2592048"/>
    <lineage>
        <taxon>Bacteria</taxon>
        <taxon>Thermotogati</taxon>
        <taxon>Deinococcota</taxon>
        <taxon>Deinococci</taxon>
        <taxon>Deinococcales</taxon>
        <taxon>Deinococcaceae</taxon>
        <taxon>Deinococcus</taxon>
    </lineage>
</organism>
<protein>
    <submittedName>
        <fullName evidence="2">Rhodanese-like domain-containing protein</fullName>
    </submittedName>
</protein>
<keyword evidence="3" id="KW-1185">Reference proteome</keyword>
<dbReference type="InterPro" id="IPR001763">
    <property type="entry name" value="Rhodanese-like_dom"/>
</dbReference>
<evidence type="ECO:0000259" key="1">
    <source>
        <dbReference type="PROSITE" id="PS50206"/>
    </source>
</evidence>
<evidence type="ECO:0000313" key="3">
    <source>
        <dbReference type="Proteomes" id="UP000316092"/>
    </source>
</evidence>
<feature type="domain" description="Rhodanese" evidence="1">
    <location>
        <begin position="27"/>
        <end position="114"/>
    </location>
</feature>
<dbReference type="EMBL" id="VKDB01000009">
    <property type="protein sequence ID" value="TSA85469.1"/>
    <property type="molecule type" value="Genomic_DNA"/>
</dbReference>
<accession>A0A553UZ25</accession>